<protein>
    <submittedName>
        <fullName evidence="2">Uncharacterized protein</fullName>
    </submittedName>
</protein>
<dbReference type="AlphaFoldDB" id="A0A699QVI2"/>
<feature type="compositionally biased region" description="Low complexity" evidence="1">
    <location>
        <begin position="1"/>
        <end position="16"/>
    </location>
</feature>
<organism evidence="2">
    <name type="scientific">Tanacetum cinerariifolium</name>
    <name type="common">Dalmatian daisy</name>
    <name type="synonym">Chrysanthemum cinerariifolium</name>
    <dbReference type="NCBI Taxonomy" id="118510"/>
    <lineage>
        <taxon>Eukaryota</taxon>
        <taxon>Viridiplantae</taxon>
        <taxon>Streptophyta</taxon>
        <taxon>Embryophyta</taxon>
        <taxon>Tracheophyta</taxon>
        <taxon>Spermatophyta</taxon>
        <taxon>Magnoliopsida</taxon>
        <taxon>eudicotyledons</taxon>
        <taxon>Gunneridae</taxon>
        <taxon>Pentapetalae</taxon>
        <taxon>asterids</taxon>
        <taxon>campanulids</taxon>
        <taxon>Asterales</taxon>
        <taxon>Asteraceae</taxon>
        <taxon>Asteroideae</taxon>
        <taxon>Anthemideae</taxon>
        <taxon>Anthemidinae</taxon>
        <taxon>Tanacetum</taxon>
    </lineage>
</organism>
<evidence type="ECO:0000256" key="1">
    <source>
        <dbReference type="SAM" id="MobiDB-lite"/>
    </source>
</evidence>
<name>A0A699QVI2_TANCI</name>
<evidence type="ECO:0000313" key="2">
    <source>
        <dbReference type="EMBL" id="GFC77830.1"/>
    </source>
</evidence>
<comment type="caution">
    <text evidence="2">The sequence shown here is derived from an EMBL/GenBank/DDBJ whole genome shotgun (WGS) entry which is preliminary data.</text>
</comment>
<accession>A0A699QVI2</accession>
<feature type="non-terminal residue" evidence="2">
    <location>
        <position position="1"/>
    </location>
</feature>
<sequence>RCPALAAAPSLALGPPQSGDAESQRRAPTTQFCAAAAAVSRARPRPLCLTLGPGKLSKSQSQKQSHDTAGLWAGGAGQFYRAAIVATAHAAAGAAGHGGVGAHHGFHYAGH</sequence>
<gene>
    <name evidence="2" type="ORF">Tci_849800</name>
</gene>
<feature type="region of interest" description="Disordered" evidence="1">
    <location>
        <begin position="1"/>
        <end position="27"/>
    </location>
</feature>
<dbReference type="EMBL" id="BKCJ011062798">
    <property type="protein sequence ID" value="GFC77830.1"/>
    <property type="molecule type" value="Genomic_DNA"/>
</dbReference>
<reference evidence="2" key="1">
    <citation type="journal article" date="2019" name="Sci. Rep.">
        <title>Draft genome of Tanacetum cinerariifolium, the natural source of mosquito coil.</title>
        <authorList>
            <person name="Yamashiro T."/>
            <person name="Shiraishi A."/>
            <person name="Satake H."/>
            <person name="Nakayama K."/>
        </authorList>
    </citation>
    <scope>NUCLEOTIDE SEQUENCE</scope>
</reference>
<feature type="non-terminal residue" evidence="2">
    <location>
        <position position="111"/>
    </location>
</feature>
<proteinExistence type="predicted"/>